<reference evidence="2" key="2">
    <citation type="journal article" date="2015" name="Data Brief">
        <title>Shoot transcriptome of the giant reed, Arundo donax.</title>
        <authorList>
            <person name="Barrero R.A."/>
            <person name="Guerrero F.D."/>
            <person name="Moolhuijzen P."/>
            <person name="Goolsby J.A."/>
            <person name="Tidwell J."/>
            <person name="Bellgard S.E."/>
            <person name="Bellgard M.I."/>
        </authorList>
    </citation>
    <scope>NUCLEOTIDE SEQUENCE</scope>
    <source>
        <tissue evidence="2">Shoot tissue taken approximately 20 cm above the soil surface</tissue>
    </source>
</reference>
<sequence>MMSRCQSYLFVICGRPHDQMSVDLTPPHIFFSILFFSPLLFFVCMLMLPLCEGLMIKRRRHPSSF</sequence>
<organism evidence="2">
    <name type="scientific">Arundo donax</name>
    <name type="common">Giant reed</name>
    <name type="synonym">Donax arundinaceus</name>
    <dbReference type="NCBI Taxonomy" id="35708"/>
    <lineage>
        <taxon>Eukaryota</taxon>
        <taxon>Viridiplantae</taxon>
        <taxon>Streptophyta</taxon>
        <taxon>Embryophyta</taxon>
        <taxon>Tracheophyta</taxon>
        <taxon>Spermatophyta</taxon>
        <taxon>Magnoliopsida</taxon>
        <taxon>Liliopsida</taxon>
        <taxon>Poales</taxon>
        <taxon>Poaceae</taxon>
        <taxon>PACMAD clade</taxon>
        <taxon>Arundinoideae</taxon>
        <taxon>Arundineae</taxon>
        <taxon>Arundo</taxon>
    </lineage>
</organism>
<dbReference type="EMBL" id="GBRH01175487">
    <property type="protein sequence ID" value="JAE22409.1"/>
    <property type="molecule type" value="Transcribed_RNA"/>
</dbReference>
<protein>
    <submittedName>
        <fullName evidence="2">Uncharacterized protein</fullName>
    </submittedName>
</protein>
<accession>A0A0A9GG28</accession>
<dbReference type="AlphaFoldDB" id="A0A0A9GG28"/>
<reference evidence="2" key="1">
    <citation type="submission" date="2014-09" db="EMBL/GenBank/DDBJ databases">
        <authorList>
            <person name="Magalhaes I.L.F."/>
            <person name="Oliveira U."/>
            <person name="Santos F.R."/>
            <person name="Vidigal T.H.D.A."/>
            <person name="Brescovit A.D."/>
            <person name="Santos A.J."/>
        </authorList>
    </citation>
    <scope>NUCLEOTIDE SEQUENCE</scope>
    <source>
        <tissue evidence="2">Shoot tissue taken approximately 20 cm above the soil surface</tissue>
    </source>
</reference>
<keyword evidence="1" id="KW-0472">Membrane</keyword>
<evidence type="ECO:0000256" key="1">
    <source>
        <dbReference type="SAM" id="Phobius"/>
    </source>
</evidence>
<proteinExistence type="predicted"/>
<name>A0A0A9GG28_ARUDO</name>
<keyword evidence="1" id="KW-0812">Transmembrane</keyword>
<keyword evidence="1" id="KW-1133">Transmembrane helix</keyword>
<feature type="transmembrane region" description="Helical" evidence="1">
    <location>
        <begin position="29"/>
        <end position="51"/>
    </location>
</feature>
<evidence type="ECO:0000313" key="2">
    <source>
        <dbReference type="EMBL" id="JAE22409.1"/>
    </source>
</evidence>